<feature type="transmembrane region" description="Helical" evidence="6">
    <location>
        <begin position="400"/>
        <end position="419"/>
    </location>
</feature>
<dbReference type="CDD" id="cd12082">
    <property type="entry name" value="MATE_like"/>
    <property type="match status" value="1"/>
</dbReference>
<sequence length="452" mass="45583">MTHDQGRSPTREETATAAPSVRALAGRIGRKAFPLYLSMLSNMVGGLVTAAVLGHTATAELAAYALALAVLNPLLMVVQGCLRGSMPFVAENEDDPASLGSVVRDSIWLSLLVGVLGAGALGTLPLTAPALGVDPAVVAALGSFPLLLAVHTLVLSVKSSVSTLLVGLGETTGVLVVSVVTTVLSVLLTPALVLGTGPVPALGLGGAGVAMLTTSVLTAGLSQYVLRTRTVLRGHRVGVGPPQWASVWHMARVGLPSGATLLVKFGTMSVLAVAVARAGVTEAAAHQLLVVVATFAFLPATAVGQSTVPFVARAAKADDRAGVRSALRAGYTVAVPVVVGSAALLWAAAGPTVSLLTADPGVQTLVVALLPVLCAVVLADTLQALPGMGLLGLKRPRPSLHAFAVCYGLLAVAAVPLAAHGGLALLWGAYAVATACLFLWQTTAFHLTSARL</sequence>
<keyword evidence="6" id="KW-0812">Transmembrane</keyword>
<evidence type="ECO:0000256" key="3">
    <source>
        <dbReference type="ARBA" id="ARBA00020268"/>
    </source>
</evidence>
<dbReference type="AlphaFoldDB" id="A0A918XFP3"/>
<feature type="transmembrane region" description="Helical" evidence="6">
    <location>
        <begin position="164"/>
        <end position="189"/>
    </location>
</feature>
<feature type="transmembrane region" description="Helical" evidence="6">
    <location>
        <begin position="329"/>
        <end position="349"/>
    </location>
</feature>
<comment type="similarity">
    <text evidence="2">Belongs to the multi antimicrobial extrusion (MATE) (TC 2.A.66.1) family.</text>
</comment>
<keyword evidence="6" id="KW-1133">Transmembrane helix</keyword>
<feature type="transmembrane region" description="Helical" evidence="6">
    <location>
        <begin position="35"/>
        <end position="55"/>
    </location>
</feature>
<gene>
    <name evidence="7" type="primary">norM</name>
    <name evidence="7" type="ORF">GCM10007147_31380</name>
</gene>
<evidence type="ECO:0000313" key="7">
    <source>
        <dbReference type="EMBL" id="GHD29979.1"/>
    </source>
</evidence>
<evidence type="ECO:0000256" key="2">
    <source>
        <dbReference type="ARBA" id="ARBA00010199"/>
    </source>
</evidence>
<dbReference type="Proteomes" id="UP000654947">
    <property type="component" value="Unassembled WGS sequence"/>
</dbReference>
<dbReference type="GO" id="GO:0005886">
    <property type="term" value="C:plasma membrane"/>
    <property type="evidence" value="ECO:0007669"/>
    <property type="project" value="TreeGrafter"/>
</dbReference>
<feature type="transmembrane region" description="Helical" evidence="6">
    <location>
        <begin position="425"/>
        <end position="447"/>
    </location>
</feature>
<keyword evidence="4" id="KW-0813">Transport</keyword>
<feature type="transmembrane region" description="Helical" evidence="6">
    <location>
        <begin position="107"/>
        <end position="124"/>
    </location>
</feature>
<evidence type="ECO:0000256" key="1">
    <source>
        <dbReference type="ARBA" id="ARBA00003408"/>
    </source>
</evidence>
<feature type="transmembrane region" description="Helical" evidence="6">
    <location>
        <begin position="361"/>
        <end position="379"/>
    </location>
</feature>
<evidence type="ECO:0000256" key="4">
    <source>
        <dbReference type="ARBA" id="ARBA00022448"/>
    </source>
</evidence>
<organism evidence="7 8">
    <name type="scientific">Nocardiopsis kunsanensis</name>
    <dbReference type="NCBI Taxonomy" id="141693"/>
    <lineage>
        <taxon>Bacteria</taxon>
        <taxon>Bacillati</taxon>
        <taxon>Actinomycetota</taxon>
        <taxon>Actinomycetes</taxon>
        <taxon>Streptosporangiales</taxon>
        <taxon>Nocardiopsidaceae</taxon>
        <taxon>Nocardiopsis</taxon>
    </lineage>
</organism>
<protein>
    <recommendedName>
        <fullName evidence="3">Probable multidrug resistance protein NorM</fullName>
    </recommendedName>
    <alternativeName>
        <fullName evidence="5">Multidrug-efflux transporter</fullName>
    </alternativeName>
</protein>
<dbReference type="Pfam" id="PF01554">
    <property type="entry name" value="MatE"/>
    <property type="match status" value="2"/>
</dbReference>
<comment type="caution">
    <text evidence="7">The sequence shown here is derived from an EMBL/GenBank/DDBJ whole genome shotgun (WGS) entry which is preliminary data.</text>
</comment>
<comment type="function">
    <text evidence="1">Multidrug efflux pump.</text>
</comment>
<dbReference type="GO" id="GO:0015297">
    <property type="term" value="F:antiporter activity"/>
    <property type="evidence" value="ECO:0007669"/>
    <property type="project" value="InterPro"/>
</dbReference>
<evidence type="ECO:0000256" key="5">
    <source>
        <dbReference type="ARBA" id="ARBA00031636"/>
    </source>
</evidence>
<feature type="transmembrane region" description="Helical" evidence="6">
    <location>
        <begin position="261"/>
        <end position="280"/>
    </location>
</feature>
<dbReference type="RefSeq" id="WP_193518210.1">
    <property type="nucleotide sequence ID" value="NZ_BMXL01000017.1"/>
</dbReference>
<feature type="transmembrane region" description="Helical" evidence="6">
    <location>
        <begin position="136"/>
        <end position="157"/>
    </location>
</feature>
<feature type="transmembrane region" description="Helical" evidence="6">
    <location>
        <begin position="61"/>
        <end position="78"/>
    </location>
</feature>
<dbReference type="InterPro" id="IPR002528">
    <property type="entry name" value="MATE_fam"/>
</dbReference>
<evidence type="ECO:0000256" key="6">
    <source>
        <dbReference type="SAM" id="Phobius"/>
    </source>
</evidence>
<feature type="transmembrane region" description="Helical" evidence="6">
    <location>
        <begin position="286"/>
        <end position="308"/>
    </location>
</feature>
<feature type="transmembrane region" description="Helical" evidence="6">
    <location>
        <begin position="201"/>
        <end position="226"/>
    </location>
</feature>
<evidence type="ECO:0000313" key="8">
    <source>
        <dbReference type="Proteomes" id="UP000654947"/>
    </source>
</evidence>
<accession>A0A918XFP3</accession>
<reference evidence="7 8" key="1">
    <citation type="journal article" date="2014" name="Int. J. Syst. Evol. Microbiol.">
        <title>Complete genome sequence of Corynebacterium casei LMG S-19264T (=DSM 44701T), isolated from a smear-ripened cheese.</title>
        <authorList>
            <consortium name="US DOE Joint Genome Institute (JGI-PGF)"/>
            <person name="Walter F."/>
            <person name="Albersmeier A."/>
            <person name="Kalinowski J."/>
            <person name="Ruckert C."/>
        </authorList>
    </citation>
    <scope>NUCLEOTIDE SEQUENCE [LARGE SCALE GENOMIC DNA]</scope>
    <source>
        <strain evidence="7 8">KCTC 19473</strain>
    </source>
</reference>
<proteinExistence type="inferred from homology"/>
<dbReference type="PANTHER" id="PTHR43298">
    <property type="entry name" value="MULTIDRUG RESISTANCE PROTEIN NORM-RELATED"/>
    <property type="match status" value="1"/>
</dbReference>
<name>A0A918XFP3_9ACTN</name>
<keyword evidence="6" id="KW-0472">Membrane</keyword>
<dbReference type="InterPro" id="IPR050222">
    <property type="entry name" value="MATE_MdtK"/>
</dbReference>
<keyword evidence="8" id="KW-1185">Reference proteome</keyword>
<dbReference type="EMBL" id="BMXL01000017">
    <property type="protein sequence ID" value="GHD29979.1"/>
    <property type="molecule type" value="Genomic_DNA"/>
</dbReference>
<dbReference type="PANTHER" id="PTHR43298:SF2">
    <property type="entry name" value="FMN_FAD EXPORTER YEEO-RELATED"/>
    <property type="match status" value="1"/>
</dbReference>
<dbReference type="GO" id="GO:0042910">
    <property type="term" value="F:xenobiotic transmembrane transporter activity"/>
    <property type="evidence" value="ECO:0007669"/>
    <property type="project" value="InterPro"/>
</dbReference>